<name>A0A383E5P9_9ZZZZ</name>
<reference evidence="2" key="1">
    <citation type="submission" date="2018-05" db="EMBL/GenBank/DDBJ databases">
        <authorList>
            <person name="Lanie J.A."/>
            <person name="Ng W.-L."/>
            <person name="Kazmierczak K.M."/>
            <person name="Andrzejewski T.M."/>
            <person name="Davidsen T.M."/>
            <person name="Wayne K.J."/>
            <person name="Tettelin H."/>
            <person name="Glass J.I."/>
            <person name="Rusch D."/>
            <person name="Podicherti R."/>
            <person name="Tsui H.-C.T."/>
            <person name="Winkler M.E."/>
        </authorList>
    </citation>
    <scope>NUCLEOTIDE SEQUENCE</scope>
</reference>
<dbReference type="NCBIfam" id="TIGR01444">
    <property type="entry name" value="fkbM_fam"/>
    <property type="match status" value="1"/>
</dbReference>
<dbReference type="InterPro" id="IPR053188">
    <property type="entry name" value="FkbM_Methyltransferase"/>
</dbReference>
<dbReference type="GO" id="GO:0008171">
    <property type="term" value="F:O-methyltransferase activity"/>
    <property type="evidence" value="ECO:0007669"/>
    <property type="project" value="TreeGrafter"/>
</dbReference>
<proteinExistence type="predicted"/>
<accession>A0A383E5P9</accession>
<dbReference type="PANTHER" id="PTHR36973">
    <property type="entry name" value="SLL1456 PROTEIN-RELATED"/>
    <property type="match status" value="1"/>
</dbReference>
<dbReference type="InterPro" id="IPR006342">
    <property type="entry name" value="FkbM_mtfrase"/>
</dbReference>
<feature type="domain" description="Methyltransferase FkbM" evidence="1">
    <location>
        <begin position="11"/>
        <end position="115"/>
    </location>
</feature>
<dbReference type="InterPro" id="IPR029063">
    <property type="entry name" value="SAM-dependent_MTases_sf"/>
</dbReference>
<feature type="non-terminal residue" evidence="2">
    <location>
        <position position="1"/>
    </location>
</feature>
<protein>
    <recommendedName>
        <fullName evidence="1">Methyltransferase FkbM domain-containing protein</fullName>
    </recommendedName>
</protein>
<gene>
    <name evidence="2" type="ORF">METZ01_LOCUS505011</name>
</gene>
<evidence type="ECO:0000313" key="2">
    <source>
        <dbReference type="EMBL" id="SVE52157.1"/>
    </source>
</evidence>
<dbReference type="PANTHER" id="PTHR36973:SF4">
    <property type="entry name" value="NODULATION PROTEIN"/>
    <property type="match status" value="1"/>
</dbReference>
<dbReference type="Gene3D" id="3.40.50.150">
    <property type="entry name" value="Vaccinia Virus protein VP39"/>
    <property type="match status" value="1"/>
</dbReference>
<evidence type="ECO:0000259" key="1">
    <source>
        <dbReference type="Pfam" id="PF05050"/>
    </source>
</evidence>
<sequence length="151" mass="17039">ICTLGAQTKNAEIYEHGNQTSVLASEYMDSPQTNRTTVELQTLDMLIAPEQLTGPTIIKLDVQGYELEVLRGGEQLLSTDHVQFLLAEVSMRRIYDSAPLAHEVIRFAADHGFRIFDICSYCPRPHDLELAQCDVLFAKNTSSLFEYEGWN</sequence>
<dbReference type="Pfam" id="PF05050">
    <property type="entry name" value="Methyltransf_21"/>
    <property type="match status" value="1"/>
</dbReference>
<dbReference type="SUPFAM" id="SSF53335">
    <property type="entry name" value="S-adenosyl-L-methionine-dependent methyltransferases"/>
    <property type="match status" value="1"/>
</dbReference>
<dbReference type="EMBL" id="UINC01223103">
    <property type="protein sequence ID" value="SVE52157.1"/>
    <property type="molecule type" value="Genomic_DNA"/>
</dbReference>
<dbReference type="AlphaFoldDB" id="A0A383E5P9"/>
<organism evidence="2">
    <name type="scientific">marine metagenome</name>
    <dbReference type="NCBI Taxonomy" id="408172"/>
    <lineage>
        <taxon>unclassified sequences</taxon>
        <taxon>metagenomes</taxon>
        <taxon>ecological metagenomes</taxon>
    </lineage>
</organism>